<dbReference type="AlphaFoldDB" id="A0A923G813"/>
<protein>
    <submittedName>
        <fullName evidence="1">Uncharacterized protein</fullName>
    </submittedName>
</protein>
<sequence length="152" mass="16916">MSDQNMSEQSAAERVKKLVSDLSFNRNSRAENALCQEIRVLSGDKKLEVVQALASFNVRLGASVASRVHLPVSCQVLLIRSLLAVGESNAIKYFVMGLFVHRMRTTVVIRELEAAKSKSPNPVRLMAYYYSSLKGIRNCVHKSALVKLRHGI</sequence>
<dbReference type="RefSeq" id="WP_186732937.1">
    <property type="nucleotide sequence ID" value="NZ_JABWRJ020000005.1"/>
</dbReference>
<reference evidence="1" key="2">
    <citation type="submission" date="2020-07" db="EMBL/GenBank/DDBJ databases">
        <authorList>
            <person name="Lood C."/>
            <person name="Girard L."/>
        </authorList>
    </citation>
    <scope>NUCLEOTIDE SEQUENCE</scope>
    <source>
        <strain evidence="1">BW13M1</strain>
    </source>
</reference>
<comment type="caution">
    <text evidence="1">The sequence shown here is derived from an EMBL/GenBank/DDBJ whole genome shotgun (WGS) entry which is preliminary data.</text>
</comment>
<organism evidence="1">
    <name type="scientific">Pseudomonas peradeniyensis</name>
    <dbReference type="NCBI Taxonomy" id="2745488"/>
    <lineage>
        <taxon>Bacteria</taxon>
        <taxon>Pseudomonadati</taxon>
        <taxon>Pseudomonadota</taxon>
        <taxon>Gammaproteobacteria</taxon>
        <taxon>Pseudomonadales</taxon>
        <taxon>Pseudomonadaceae</taxon>
        <taxon>Pseudomonas</taxon>
    </lineage>
</organism>
<accession>A0A923G813</accession>
<reference evidence="1" key="1">
    <citation type="journal article" date="2020" name="Microorganisms">
        <title>Reliable Identification of Environmental Pseudomonas Isolates Using the rpoD Gene.</title>
        <authorList>
            <consortium name="The Broad Institute Genome Sequencing Platform"/>
            <person name="Girard L."/>
            <person name="Lood C."/>
            <person name="Rokni-Zadeh H."/>
            <person name="van Noort V."/>
            <person name="Lavigne R."/>
            <person name="De Mot R."/>
        </authorList>
    </citation>
    <scope>NUCLEOTIDE SEQUENCE</scope>
    <source>
        <strain evidence="1">BW13M1</strain>
    </source>
</reference>
<evidence type="ECO:0000313" key="1">
    <source>
        <dbReference type="EMBL" id="MBC3446040.1"/>
    </source>
</evidence>
<dbReference type="EMBL" id="JABWRJ010000009">
    <property type="protein sequence ID" value="MBC3446040.1"/>
    <property type="molecule type" value="Genomic_DNA"/>
</dbReference>
<name>A0A923G813_9PSED</name>
<gene>
    <name evidence="1" type="ORF">HU751_09670</name>
</gene>
<proteinExistence type="predicted"/>